<evidence type="ECO:0000313" key="2">
    <source>
        <dbReference type="Proteomes" id="UP000775213"/>
    </source>
</evidence>
<organism evidence="1 2">
    <name type="scientific">Dendrobium chrysotoxum</name>
    <name type="common">Orchid</name>
    <dbReference type="NCBI Taxonomy" id="161865"/>
    <lineage>
        <taxon>Eukaryota</taxon>
        <taxon>Viridiplantae</taxon>
        <taxon>Streptophyta</taxon>
        <taxon>Embryophyta</taxon>
        <taxon>Tracheophyta</taxon>
        <taxon>Spermatophyta</taxon>
        <taxon>Magnoliopsida</taxon>
        <taxon>Liliopsida</taxon>
        <taxon>Asparagales</taxon>
        <taxon>Orchidaceae</taxon>
        <taxon>Epidendroideae</taxon>
        <taxon>Malaxideae</taxon>
        <taxon>Dendrobiinae</taxon>
        <taxon>Dendrobium</taxon>
    </lineage>
</organism>
<protein>
    <submittedName>
        <fullName evidence="1">Uncharacterized protein</fullName>
    </submittedName>
</protein>
<gene>
    <name evidence="1" type="ORF">IEQ34_005017</name>
</gene>
<proteinExistence type="predicted"/>
<comment type="caution">
    <text evidence="1">The sequence shown here is derived from an EMBL/GenBank/DDBJ whole genome shotgun (WGS) entry which is preliminary data.</text>
</comment>
<dbReference type="Proteomes" id="UP000775213">
    <property type="component" value="Unassembled WGS sequence"/>
</dbReference>
<evidence type="ECO:0000313" key="1">
    <source>
        <dbReference type="EMBL" id="KAH0464914.1"/>
    </source>
</evidence>
<sequence>MQNDWSLQEKWGTLKDLSILLYIGAEDLLKVLNLPDIDTLHYKVRYLSRYINEEFLFKVGLST</sequence>
<keyword evidence="2" id="KW-1185">Reference proteome</keyword>
<dbReference type="EMBL" id="JAGFBR010000006">
    <property type="protein sequence ID" value="KAH0464914.1"/>
    <property type="molecule type" value="Genomic_DNA"/>
</dbReference>
<accession>A0AAV7HB45</accession>
<reference evidence="1 2" key="1">
    <citation type="journal article" date="2021" name="Hortic Res">
        <title>Chromosome-scale assembly of the Dendrobium chrysotoxum genome enhances the understanding of orchid evolution.</title>
        <authorList>
            <person name="Zhang Y."/>
            <person name="Zhang G.Q."/>
            <person name="Zhang D."/>
            <person name="Liu X.D."/>
            <person name="Xu X.Y."/>
            <person name="Sun W.H."/>
            <person name="Yu X."/>
            <person name="Zhu X."/>
            <person name="Wang Z.W."/>
            <person name="Zhao X."/>
            <person name="Zhong W.Y."/>
            <person name="Chen H."/>
            <person name="Yin W.L."/>
            <person name="Huang T."/>
            <person name="Niu S.C."/>
            <person name="Liu Z.J."/>
        </authorList>
    </citation>
    <scope>NUCLEOTIDE SEQUENCE [LARGE SCALE GENOMIC DNA]</scope>
    <source>
        <strain evidence="1">Lindl</strain>
    </source>
</reference>
<name>A0AAV7HB45_DENCH</name>
<dbReference type="AlphaFoldDB" id="A0AAV7HB45"/>